<dbReference type="EMBL" id="JABTTQ020003501">
    <property type="protein sequence ID" value="KAK6116247.1"/>
    <property type="molecule type" value="Genomic_DNA"/>
</dbReference>
<feature type="region of interest" description="Disordered" evidence="6">
    <location>
        <begin position="120"/>
        <end position="157"/>
    </location>
</feature>
<evidence type="ECO:0000256" key="2">
    <source>
        <dbReference type="ARBA" id="ARBA00010274"/>
    </source>
</evidence>
<evidence type="ECO:0000256" key="1">
    <source>
        <dbReference type="ARBA" id="ARBA00004642"/>
    </source>
</evidence>
<evidence type="ECO:0000256" key="3">
    <source>
        <dbReference type="ARBA" id="ARBA00023013"/>
    </source>
</evidence>
<evidence type="ECO:0000256" key="4">
    <source>
        <dbReference type="ARBA" id="ARBA00023306"/>
    </source>
</evidence>
<evidence type="ECO:0000313" key="9">
    <source>
        <dbReference type="Proteomes" id="UP001318860"/>
    </source>
</evidence>
<dbReference type="PIRSF" id="PIRSF017811">
    <property type="entry name" value="CDK_inhib_pln"/>
    <property type="match status" value="1"/>
</dbReference>
<keyword evidence="4" id="KW-0131">Cell cycle</keyword>
<protein>
    <recommendedName>
        <fullName evidence="5">Cyclin-dependent kinase inhibitor</fullName>
    </recommendedName>
</protein>
<keyword evidence="3 5" id="KW-0649">Protein kinase inhibitor</keyword>
<feature type="compositionally biased region" description="Basic and acidic residues" evidence="6">
    <location>
        <begin position="141"/>
        <end position="150"/>
    </location>
</feature>
<evidence type="ECO:0000313" key="8">
    <source>
        <dbReference type="EMBL" id="KAK6116247.1"/>
    </source>
</evidence>
<keyword evidence="9" id="KW-1185">Reference proteome</keyword>
<proteinExistence type="inferred from homology"/>
<dbReference type="InterPro" id="IPR044275">
    <property type="entry name" value="KRP"/>
</dbReference>
<feature type="compositionally biased region" description="Low complexity" evidence="6">
    <location>
        <begin position="53"/>
        <end position="78"/>
    </location>
</feature>
<evidence type="ECO:0000256" key="6">
    <source>
        <dbReference type="SAM" id="MobiDB-lite"/>
    </source>
</evidence>
<dbReference type="Gene3D" id="4.10.365.10">
    <property type="entry name" value="p27"/>
    <property type="match status" value="1"/>
</dbReference>
<sequence length="207" mass="22867">MGRCVRKREGSGEAVVMEKAADMAGRKRKVVGGESELSTSSIQLKTRRLAVRSPENSASPASSGNSSCESVSSGNVLASCCSSSRSSELAKERLEFADLEQENAVAVEYFATSAGDSVDFRDRREKTPSFEVQAESGELESTARPRESNSRRCSTAEKMPTEAELEEFFADAEKNLQKQFIDKYNYDIVKDEPLEGRYEWVPVQLKP</sequence>
<reference evidence="8 9" key="1">
    <citation type="journal article" date="2021" name="Comput. Struct. Biotechnol. J.">
        <title>De novo genome assembly of the potent medicinal plant Rehmannia glutinosa using nanopore technology.</title>
        <authorList>
            <person name="Ma L."/>
            <person name="Dong C."/>
            <person name="Song C."/>
            <person name="Wang X."/>
            <person name="Zheng X."/>
            <person name="Niu Y."/>
            <person name="Chen S."/>
            <person name="Feng W."/>
        </authorList>
    </citation>
    <scope>NUCLEOTIDE SEQUENCE [LARGE SCALE GENOMIC DNA]</scope>
    <source>
        <strain evidence="8">DH-2019</strain>
    </source>
</reference>
<evidence type="ECO:0000259" key="7">
    <source>
        <dbReference type="Pfam" id="PF02234"/>
    </source>
</evidence>
<evidence type="ECO:0000256" key="5">
    <source>
        <dbReference type="PIRNR" id="PIRNR017811"/>
    </source>
</evidence>
<feature type="domain" description="Cyclin-dependent kinase inhibitor" evidence="7">
    <location>
        <begin position="158"/>
        <end position="203"/>
    </location>
</feature>
<comment type="similarity">
    <text evidence="2 5">Belongs to the CDI family. ICK/KRP subfamily.</text>
</comment>
<name>A0ABR0U1X3_REHGL</name>
<dbReference type="PANTHER" id="PTHR46776">
    <property type="entry name" value="CYCLIN-DEPENDENT KINASE INHIBITOR 4-RELATED"/>
    <property type="match status" value="1"/>
</dbReference>
<feature type="region of interest" description="Disordered" evidence="6">
    <location>
        <begin position="1"/>
        <end position="78"/>
    </location>
</feature>
<dbReference type="Proteomes" id="UP001318860">
    <property type="component" value="Unassembled WGS sequence"/>
</dbReference>
<dbReference type="InterPro" id="IPR044898">
    <property type="entry name" value="CDI_dom_sf"/>
</dbReference>
<dbReference type="Pfam" id="PF02234">
    <property type="entry name" value="CDI"/>
    <property type="match status" value="1"/>
</dbReference>
<gene>
    <name evidence="8" type="ORF">DH2020_050043</name>
</gene>
<comment type="caution">
    <text evidence="8">The sequence shown here is derived from an EMBL/GenBank/DDBJ whole genome shotgun (WGS) entry which is preliminary data.</text>
</comment>
<accession>A0ABR0U1X3</accession>
<comment type="subcellular location">
    <subcellularLocation>
        <location evidence="1">Nucleus</location>
        <location evidence="1">Nucleoplasm</location>
    </subcellularLocation>
</comment>
<organism evidence="8 9">
    <name type="scientific">Rehmannia glutinosa</name>
    <name type="common">Chinese foxglove</name>
    <dbReference type="NCBI Taxonomy" id="99300"/>
    <lineage>
        <taxon>Eukaryota</taxon>
        <taxon>Viridiplantae</taxon>
        <taxon>Streptophyta</taxon>
        <taxon>Embryophyta</taxon>
        <taxon>Tracheophyta</taxon>
        <taxon>Spermatophyta</taxon>
        <taxon>Magnoliopsida</taxon>
        <taxon>eudicotyledons</taxon>
        <taxon>Gunneridae</taxon>
        <taxon>Pentapetalae</taxon>
        <taxon>asterids</taxon>
        <taxon>lamiids</taxon>
        <taxon>Lamiales</taxon>
        <taxon>Orobanchaceae</taxon>
        <taxon>Rehmannieae</taxon>
        <taxon>Rehmannia</taxon>
    </lineage>
</organism>
<dbReference type="InterPro" id="IPR003175">
    <property type="entry name" value="CDI_dom"/>
</dbReference>